<dbReference type="AlphaFoldDB" id="A0A7C5M2G4"/>
<dbReference type="PANTHER" id="PTHR11102:SF160">
    <property type="entry name" value="ERAD-ASSOCIATED E3 UBIQUITIN-PROTEIN LIGASE COMPONENT HRD3"/>
    <property type="match status" value="1"/>
</dbReference>
<comment type="caution">
    <text evidence="1">The sequence shown here is derived from an EMBL/GenBank/DDBJ whole genome shotgun (WGS) entry which is preliminary data.</text>
</comment>
<dbReference type="InterPro" id="IPR050767">
    <property type="entry name" value="Sel1_AlgK"/>
</dbReference>
<dbReference type="Proteomes" id="UP000885830">
    <property type="component" value="Unassembled WGS sequence"/>
</dbReference>
<protein>
    <submittedName>
        <fullName evidence="1">Sel1 repeat family protein</fullName>
    </submittedName>
</protein>
<dbReference type="Pfam" id="PF08238">
    <property type="entry name" value="Sel1"/>
    <property type="match status" value="4"/>
</dbReference>
<dbReference type="InterPro" id="IPR011990">
    <property type="entry name" value="TPR-like_helical_dom_sf"/>
</dbReference>
<dbReference type="Gene3D" id="1.25.40.10">
    <property type="entry name" value="Tetratricopeptide repeat domain"/>
    <property type="match status" value="2"/>
</dbReference>
<evidence type="ECO:0000313" key="1">
    <source>
        <dbReference type="EMBL" id="HHL42475.1"/>
    </source>
</evidence>
<name>A0A7C5M2G4_9PROT</name>
<organism evidence="1">
    <name type="scientific">Hellea balneolensis</name>
    <dbReference type="NCBI Taxonomy" id="287478"/>
    <lineage>
        <taxon>Bacteria</taxon>
        <taxon>Pseudomonadati</taxon>
        <taxon>Pseudomonadota</taxon>
        <taxon>Alphaproteobacteria</taxon>
        <taxon>Maricaulales</taxon>
        <taxon>Robiginitomaculaceae</taxon>
        <taxon>Hellea</taxon>
    </lineage>
</organism>
<dbReference type="PANTHER" id="PTHR11102">
    <property type="entry name" value="SEL-1-LIKE PROTEIN"/>
    <property type="match status" value="1"/>
</dbReference>
<dbReference type="SMART" id="SM00671">
    <property type="entry name" value="SEL1"/>
    <property type="match status" value="3"/>
</dbReference>
<dbReference type="InterPro" id="IPR006597">
    <property type="entry name" value="Sel1-like"/>
</dbReference>
<dbReference type="EMBL" id="DRMJ01000123">
    <property type="protein sequence ID" value="HHL42475.1"/>
    <property type="molecule type" value="Genomic_DNA"/>
</dbReference>
<sequence>MPLRQKYLFDERKTMRLILITIRQILIPIALVLSAVPAFAQGSVEDGVTAYQAGDYDTAYKIFLPRANSYAKPRFIEAQWLMGNMYLAGKGVEKSVSTAWMWHQKAIKNAYIVKNYALIQKILKPYLENNVIEGKIEYAKLLRRKGTAEQIKQGRAFIEKSAAEGNAMAQYEMRELGSGFDSREERYRYQIKWLRLSADQGYAPAQIAYGIMFRHGGPAYTQKIFSKDALTGWPADEDAQRQWKKDQHIKWAMKAAAQNDMDGEYAAAIAYLQNSDHEQANIHYERAMRLGHFKAELELAKAYDVGLGIEQDRQKAANLYQDIMNRVGDNAILIDGDWENVRIHAKNKLENLREETGISPTDNVDIYQAIGDKK</sequence>
<dbReference type="SUPFAM" id="SSF81901">
    <property type="entry name" value="HCP-like"/>
    <property type="match status" value="1"/>
</dbReference>
<gene>
    <name evidence="1" type="ORF">ENJ42_02560</name>
</gene>
<accession>A0A7C5M2G4</accession>
<reference evidence="1" key="1">
    <citation type="journal article" date="2020" name="mSystems">
        <title>Genome- and Community-Level Interaction Insights into Carbon Utilization and Element Cycling Functions of Hydrothermarchaeota in Hydrothermal Sediment.</title>
        <authorList>
            <person name="Zhou Z."/>
            <person name="Liu Y."/>
            <person name="Xu W."/>
            <person name="Pan J."/>
            <person name="Luo Z.H."/>
            <person name="Li M."/>
        </authorList>
    </citation>
    <scope>NUCLEOTIDE SEQUENCE [LARGE SCALE GENOMIC DNA]</scope>
    <source>
        <strain evidence="1">HyVt-485</strain>
    </source>
</reference>
<proteinExistence type="predicted"/>